<evidence type="ECO:0000313" key="3">
    <source>
        <dbReference type="Proteomes" id="UP000268048"/>
    </source>
</evidence>
<dbReference type="Proteomes" id="UP000268048">
    <property type="component" value="Chromosome"/>
</dbReference>
<organism evidence="2 3">
    <name type="scientific">Pseudomonas chlororaphis</name>
    <dbReference type="NCBI Taxonomy" id="587753"/>
    <lineage>
        <taxon>Bacteria</taxon>
        <taxon>Pseudomonadati</taxon>
        <taxon>Pseudomonadota</taxon>
        <taxon>Gammaproteobacteria</taxon>
        <taxon>Pseudomonadales</taxon>
        <taxon>Pseudomonadaceae</taxon>
        <taxon>Pseudomonas</taxon>
    </lineage>
</organism>
<protein>
    <submittedName>
        <fullName evidence="2">Uncharacterized protein</fullName>
    </submittedName>
</protein>
<feature type="region of interest" description="Disordered" evidence="1">
    <location>
        <begin position="13"/>
        <end position="33"/>
    </location>
</feature>
<name>A0A3G7TV79_9PSED</name>
<evidence type="ECO:0000256" key="1">
    <source>
        <dbReference type="SAM" id="MobiDB-lite"/>
    </source>
</evidence>
<reference evidence="2 3" key="1">
    <citation type="submission" date="2018-03" db="EMBL/GenBank/DDBJ databases">
        <title>Diversity of phytobeneficial traits revealed by whole-genome analysis of worldwide-isolated phenazine-producing Pseudomonas spp.</title>
        <authorList>
            <person name="Biessy A."/>
            <person name="Novinscak A."/>
            <person name="Blom J."/>
            <person name="Leger G."/>
            <person name="Thomashow L.S."/>
            <person name="Cazorla F.M."/>
            <person name="Josic D."/>
            <person name="Filion M."/>
        </authorList>
    </citation>
    <scope>NUCLEOTIDE SEQUENCE [LARGE SCALE GENOMIC DNA]</scope>
    <source>
        <strain evidence="2 3">B25</strain>
    </source>
</reference>
<proteinExistence type="predicted"/>
<dbReference type="AlphaFoldDB" id="A0A3G7TV79"/>
<accession>A0A3G7TV79</accession>
<evidence type="ECO:0000313" key="2">
    <source>
        <dbReference type="EMBL" id="AZE50801.1"/>
    </source>
</evidence>
<sequence>MVFQANTITQSFGPWHGHAPSQHRPEKFLTNNTDLPYKEKLNVAPYI</sequence>
<gene>
    <name evidence="2" type="ORF">C4K04_5151</name>
</gene>
<dbReference type="EMBL" id="CP027753">
    <property type="protein sequence ID" value="AZE50801.1"/>
    <property type="molecule type" value="Genomic_DNA"/>
</dbReference>